<proteinExistence type="predicted"/>
<keyword evidence="2" id="KW-1185">Reference proteome</keyword>
<organism evidence="1 2">
    <name type="scientific">Candidatus Protofrankia californiensis</name>
    <dbReference type="NCBI Taxonomy" id="1839754"/>
    <lineage>
        <taxon>Bacteria</taxon>
        <taxon>Bacillati</taxon>
        <taxon>Actinomycetota</taxon>
        <taxon>Actinomycetes</taxon>
        <taxon>Frankiales</taxon>
        <taxon>Frankiaceae</taxon>
        <taxon>Protofrankia</taxon>
    </lineage>
</organism>
<reference evidence="2" key="1">
    <citation type="submission" date="2016-02" db="EMBL/GenBank/DDBJ databases">
        <authorList>
            <person name="Wibberg D."/>
        </authorList>
    </citation>
    <scope>NUCLEOTIDE SEQUENCE [LARGE SCALE GENOMIC DNA]</scope>
</reference>
<dbReference type="Proteomes" id="UP000199013">
    <property type="component" value="Unassembled WGS sequence"/>
</dbReference>
<sequence>MRNVNLRAFGDHRTVVAEDTGRVVGHVMFTRSLLDAPRRLVEVQVLSPLALSGSAGSCATRSPNRAVGWGNCGAV</sequence>
<dbReference type="AlphaFoldDB" id="A0A1C3P6B2"/>
<gene>
    <name evidence="1" type="ORF">FDG2_4528</name>
</gene>
<dbReference type="EMBL" id="FLUV01001892">
    <property type="protein sequence ID" value="SBW25375.1"/>
    <property type="molecule type" value="Genomic_DNA"/>
</dbReference>
<evidence type="ECO:0000313" key="2">
    <source>
        <dbReference type="Proteomes" id="UP000199013"/>
    </source>
</evidence>
<protein>
    <submittedName>
        <fullName evidence="1">Uncharacterized protein</fullName>
    </submittedName>
</protein>
<evidence type="ECO:0000313" key="1">
    <source>
        <dbReference type="EMBL" id="SBW25375.1"/>
    </source>
</evidence>
<name>A0A1C3P6B2_9ACTN</name>
<accession>A0A1C3P6B2</accession>